<feature type="compositionally biased region" description="Basic and acidic residues" evidence="1">
    <location>
        <begin position="141"/>
        <end position="150"/>
    </location>
</feature>
<sequence length="642" mass="69234">MPPKRSTRAAAAAAATRSTAATSTATRTTAPDAAAPPSAAASASKTVLAHRRTKPLARTTRPHTDGANDDEDASDSGNDSDALAISSRPARLFRNRNREQQTRPEEYVMTGGLGEARGGRVARTKKKKVGAGKEQAQALEGLRRRREEAMKGNAAVEDDAEKEKAPEDAGDARGRRRESSLPPVPGTASRVRRASSSHWNAPPSAVKAQGTPAAGETSVLALSMFKRRKRQPSLLRMMQQSDVEDGGDGSEEDSALTLDYSLGDFEPDHESTPLNLKKGSTALGSEPRTSSSRKRKLAERETEEVQVPRSSPPVEEQGEPSRVRATSSEHLYSEASDLPQVVADTQPEPEEEEAEGDTAATAVVVSDTRSSTSILSSVIAEPEPEPEEAPAKRPRRSVRESVTYSGRSTRQKAKNIEEDHTADPLSSDSDSDTATDTPVRTRITRKKAPARKMKAMSLSTATLQSLLPRRRKKLAPRTAKAAANTFEIPSSDVEDEEEVAEEESADEDELHSTPPPTTKRKGRKTASAAPKASDSTVRGKKIAGAALPEKGKGKRLSRTYGRNQRMSSDKENQDGNASIYVDNGGEESDGDEDVVETSEMREAAIKSKELDAAARKFREVDEWEMEFESVDMGGASASSPWR</sequence>
<feature type="compositionally biased region" description="Acidic residues" evidence="1">
    <location>
        <begin position="347"/>
        <end position="356"/>
    </location>
</feature>
<feature type="compositionally biased region" description="Acidic residues" evidence="1">
    <location>
        <begin position="584"/>
        <end position="596"/>
    </location>
</feature>
<dbReference type="OrthoDB" id="5423493at2759"/>
<feature type="compositionally biased region" description="Acidic residues" evidence="1">
    <location>
        <begin position="242"/>
        <end position="254"/>
    </location>
</feature>
<feature type="region of interest" description="Disordered" evidence="1">
    <location>
        <begin position="1"/>
        <end position="214"/>
    </location>
</feature>
<dbReference type="Proteomes" id="UP000572817">
    <property type="component" value="Unassembled WGS sequence"/>
</dbReference>
<keyword evidence="3" id="KW-1185">Reference proteome</keyword>
<feature type="region of interest" description="Disordered" evidence="1">
    <location>
        <begin position="227"/>
        <end position="601"/>
    </location>
</feature>
<feature type="compositionally biased region" description="Basic residues" evidence="1">
    <location>
        <begin position="442"/>
        <end position="454"/>
    </location>
</feature>
<proteinExistence type="predicted"/>
<evidence type="ECO:0000256" key="1">
    <source>
        <dbReference type="SAM" id="MobiDB-lite"/>
    </source>
</evidence>
<feature type="compositionally biased region" description="Basic residues" evidence="1">
    <location>
        <begin position="120"/>
        <end position="130"/>
    </location>
</feature>
<reference evidence="2" key="1">
    <citation type="submission" date="2020-04" db="EMBL/GenBank/DDBJ databases">
        <title>Genome Assembly and Annotation of Botryosphaeria dothidea sdau 11-99, a Latent Pathogen of Apple Fruit Ring Rot in China.</title>
        <authorList>
            <person name="Yu C."/>
            <person name="Diao Y."/>
            <person name="Lu Q."/>
            <person name="Zhao J."/>
            <person name="Cui S."/>
            <person name="Peng C."/>
            <person name="He B."/>
            <person name="Liu H."/>
        </authorList>
    </citation>
    <scope>NUCLEOTIDE SEQUENCE [LARGE SCALE GENOMIC DNA]</scope>
    <source>
        <strain evidence="2">Sdau11-99</strain>
    </source>
</reference>
<feature type="compositionally biased region" description="Basic and acidic residues" evidence="1">
    <location>
        <begin position="161"/>
        <end position="179"/>
    </location>
</feature>
<evidence type="ECO:0000313" key="2">
    <source>
        <dbReference type="EMBL" id="KAF4303019.1"/>
    </source>
</evidence>
<gene>
    <name evidence="2" type="ORF">GTA08_BOTSDO08643</name>
</gene>
<dbReference type="AlphaFoldDB" id="A0A8H4IMJ6"/>
<dbReference type="EMBL" id="WWBZ02000062">
    <property type="protein sequence ID" value="KAF4303019.1"/>
    <property type="molecule type" value="Genomic_DNA"/>
</dbReference>
<organism evidence="2 3">
    <name type="scientific">Botryosphaeria dothidea</name>
    <dbReference type="NCBI Taxonomy" id="55169"/>
    <lineage>
        <taxon>Eukaryota</taxon>
        <taxon>Fungi</taxon>
        <taxon>Dikarya</taxon>
        <taxon>Ascomycota</taxon>
        <taxon>Pezizomycotina</taxon>
        <taxon>Dothideomycetes</taxon>
        <taxon>Dothideomycetes incertae sedis</taxon>
        <taxon>Botryosphaeriales</taxon>
        <taxon>Botryosphaeriaceae</taxon>
        <taxon>Botryosphaeria</taxon>
    </lineage>
</organism>
<feature type="compositionally biased region" description="Low complexity" evidence="1">
    <location>
        <begin position="423"/>
        <end position="438"/>
    </location>
</feature>
<feature type="compositionally biased region" description="Low complexity" evidence="1">
    <location>
        <begin position="8"/>
        <end position="44"/>
    </location>
</feature>
<protein>
    <submittedName>
        <fullName evidence="2">Uncharacterized protein</fullName>
    </submittedName>
</protein>
<evidence type="ECO:0000313" key="3">
    <source>
        <dbReference type="Proteomes" id="UP000572817"/>
    </source>
</evidence>
<name>A0A8H4IMJ6_9PEZI</name>
<accession>A0A8H4IMJ6</accession>
<feature type="compositionally biased region" description="Basic and acidic residues" evidence="1">
    <location>
        <begin position="96"/>
        <end position="106"/>
    </location>
</feature>
<comment type="caution">
    <text evidence="2">The sequence shown here is derived from an EMBL/GenBank/DDBJ whole genome shotgun (WGS) entry which is preliminary data.</text>
</comment>
<feature type="compositionally biased region" description="Low complexity" evidence="1">
    <location>
        <begin position="357"/>
        <end position="381"/>
    </location>
</feature>
<feature type="compositionally biased region" description="Acidic residues" evidence="1">
    <location>
        <begin position="492"/>
        <end position="509"/>
    </location>
</feature>